<dbReference type="SUPFAM" id="SSF53474">
    <property type="entry name" value="alpha/beta-Hydrolases"/>
    <property type="match status" value="1"/>
</dbReference>
<dbReference type="Proteomes" id="UP000249363">
    <property type="component" value="Unassembled WGS sequence"/>
</dbReference>
<dbReference type="Pfam" id="PF02129">
    <property type="entry name" value="Peptidase_S15"/>
    <property type="match status" value="1"/>
</dbReference>
<dbReference type="InterPro" id="IPR013736">
    <property type="entry name" value="Xaa-Pro_dipept_C"/>
</dbReference>
<dbReference type="InterPro" id="IPR029058">
    <property type="entry name" value="AB_hydrolase_fold"/>
</dbReference>
<dbReference type="AlphaFoldDB" id="A0A364KX89"/>
<comment type="caution">
    <text evidence="3">The sequence shown here is derived from an EMBL/GenBank/DDBJ whole genome shotgun (WGS) entry which is preliminary data.</text>
</comment>
<dbReference type="InterPro" id="IPR005674">
    <property type="entry name" value="CocE/Ser_esterase"/>
</dbReference>
<dbReference type="InterPro" id="IPR008979">
    <property type="entry name" value="Galactose-bd-like_sf"/>
</dbReference>
<protein>
    <recommendedName>
        <fullName evidence="2">Xaa-Pro dipeptidyl-peptidase C-terminal domain-containing protein</fullName>
    </recommendedName>
</protein>
<dbReference type="EMBL" id="MIKG01000007">
    <property type="protein sequence ID" value="RAO68101.1"/>
    <property type="molecule type" value="Genomic_DNA"/>
</dbReference>
<feature type="domain" description="Xaa-Pro dipeptidyl-peptidase C-terminal" evidence="2">
    <location>
        <begin position="286"/>
        <end position="538"/>
    </location>
</feature>
<dbReference type="Gene3D" id="3.40.50.1820">
    <property type="entry name" value="alpha/beta hydrolase"/>
    <property type="match status" value="1"/>
</dbReference>
<dbReference type="InterPro" id="IPR050585">
    <property type="entry name" value="Xaa-Pro_dipeptidyl-ppase/CocE"/>
</dbReference>
<name>A0A364KX89_TALAM</name>
<evidence type="ECO:0000256" key="1">
    <source>
        <dbReference type="ARBA" id="ARBA00022801"/>
    </source>
</evidence>
<reference evidence="3 4" key="1">
    <citation type="journal article" date="2017" name="Biotechnol. Biofuels">
        <title>Differential beta-glucosidase expression as a function of carbon source availability in Talaromyces amestolkiae: a genomic and proteomic approach.</title>
        <authorList>
            <person name="de Eugenio L.I."/>
            <person name="Mendez-Liter J.A."/>
            <person name="Nieto-Dominguez M."/>
            <person name="Alonso L."/>
            <person name="Gil-Munoz J."/>
            <person name="Barriuso J."/>
            <person name="Prieto A."/>
            <person name="Martinez M.J."/>
        </authorList>
    </citation>
    <scope>NUCLEOTIDE SEQUENCE [LARGE SCALE GENOMIC DNA]</scope>
    <source>
        <strain evidence="3 4">CIB</strain>
    </source>
</reference>
<dbReference type="OrthoDB" id="4226700at2759"/>
<dbReference type="RefSeq" id="XP_040732617.1">
    <property type="nucleotide sequence ID" value="XM_040876444.1"/>
</dbReference>
<dbReference type="Pfam" id="PF08530">
    <property type="entry name" value="PepX_C"/>
    <property type="match status" value="1"/>
</dbReference>
<sequence>MSMEVGSIDVLQTSISPLTAEFARYKGLKPGIATLPKGFRKTAENRQFDTDTLWERDIQIPMRDGTILYGDIFRPAITSEKVPILLVWSPYGKSGVGFFDVTLVQNRDGVPLDRVSGFQSFEAPDPALWTALGYAVINVDARGIFKSGGNHRWHGTKEGEDGYDTVEFVGQLPWTNGRVVLMGNSWLATAQWFIASLQPPHLAAIMPLEGLSDVYRETLCRGGVPYKPFWTFLGNHLVGENGREDVISMIEKYPLMNEYWEDKRAKSHLIKVPAYILANDSVEDFRRFLDFYTKDIKNGWEETPRDPLYNVPFSDWPPPETEYHSLYLSESGKLVTDLSEAQKSGAVSYQSDAPSLQMDNDTEEIQFRVTFTEKMTIVGASKAVLYVSCPDHNDFDVFVQLRKADKDGTILRNCNIPLKDLGVNNVKEVDLVNILHYLGPTGIIRASHRKIDPALSKPHWPAHDHTSEDKIAPGTIVRLEIGIWATAIHFEPDEQLVLKISGHQMTLAEFEPLRGLFQTGNKGKHIVHFGGDRKSHIQIPIVPV</sequence>
<evidence type="ECO:0000313" key="4">
    <source>
        <dbReference type="Proteomes" id="UP000249363"/>
    </source>
</evidence>
<proteinExistence type="predicted"/>
<accession>A0A364KX89</accession>
<dbReference type="GO" id="GO:0008239">
    <property type="term" value="F:dipeptidyl-peptidase activity"/>
    <property type="evidence" value="ECO:0007669"/>
    <property type="project" value="InterPro"/>
</dbReference>
<evidence type="ECO:0000259" key="2">
    <source>
        <dbReference type="SMART" id="SM00939"/>
    </source>
</evidence>
<dbReference type="PANTHER" id="PTHR43056:SF10">
    <property type="entry name" value="COCE_NOND FAMILY, PUTATIVE (AFU_ORTHOLOGUE AFUA_7G00600)-RELATED"/>
    <property type="match status" value="1"/>
</dbReference>
<keyword evidence="1" id="KW-0378">Hydrolase</keyword>
<dbReference type="STRING" id="1196081.A0A364KX89"/>
<dbReference type="InterPro" id="IPR000383">
    <property type="entry name" value="Xaa-Pro-like_dom"/>
</dbReference>
<keyword evidence="4" id="KW-1185">Reference proteome</keyword>
<dbReference type="NCBIfam" id="TIGR00976">
    <property type="entry name" value="CocE_NonD"/>
    <property type="match status" value="1"/>
</dbReference>
<dbReference type="SUPFAM" id="SSF49785">
    <property type="entry name" value="Galactose-binding domain-like"/>
    <property type="match status" value="1"/>
</dbReference>
<dbReference type="Gene3D" id="1.10.3020.20">
    <property type="match status" value="1"/>
</dbReference>
<dbReference type="PANTHER" id="PTHR43056">
    <property type="entry name" value="PEPTIDASE S9 PROLYL OLIGOPEPTIDASE"/>
    <property type="match status" value="1"/>
</dbReference>
<gene>
    <name evidence="3" type="ORF">BHQ10_004113</name>
</gene>
<dbReference type="Gene3D" id="2.60.120.260">
    <property type="entry name" value="Galactose-binding domain-like"/>
    <property type="match status" value="1"/>
</dbReference>
<dbReference type="GeneID" id="63793329"/>
<evidence type="ECO:0000313" key="3">
    <source>
        <dbReference type="EMBL" id="RAO68101.1"/>
    </source>
</evidence>
<organism evidence="3 4">
    <name type="scientific">Talaromyces amestolkiae</name>
    <dbReference type="NCBI Taxonomy" id="1196081"/>
    <lineage>
        <taxon>Eukaryota</taxon>
        <taxon>Fungi</taxon>
        <taxon>Dikarya</taxon>
        <taxon>Ascomycota</taxon>
        <taxon>Pezizomycotina</taxon>
        <taxon>Eurotiomycetes</taxon>
        <taxon>Eurotiomycetidae</taxon>
        <taxon>Eurotiales</taxon>
        <taxon>Trichocomaceae</taxon>
        <taxon>Talaromyces</taxon>
        <taxon>Talaromyces sect. Talaromyces</taxon>
    </lineage>
</organism>
<dbReference type="SMART" id="SM00939">
    <property type="entry name" value="PepX_C"/>
    <property type="match status" value="1"/>
</dbReference>